<evidence type="ECO:0000313" key="3">
    <source>
        <dbReference type="Proteomes" id="UP001417504"/>
    </source>
</evidence>
<feature type="region of interest" description="Disordered" evidence="1">
    <location>
        <begin position="166"/>
        <end position="208"/>
    </location>
</feature>
<sequence>MRAEARLSPSPTSNEFRAVRAVKAQLPHSRVETPRQGTPHTAIVPHQYPPAIVFRPLARAVARNSGIHVRTRGSVVIHGLRCQRHTHLGTRRVLNLNPTPESPKAFRFHRNSIFHTRVRIVASYSPSLYLALWKAFDSLEGKGSKRRAASVAGEGGDCSIIAAVGPRMSQSKIREERGGQEPSLRGPTPPSAVGRDSLVPGRPAGWPP</sequence>
<proteinExistence type="predicted"/>
<evidence type="ECO:0000256" key="1">
    <source>
        <dbReference type="SAM" id="MobiDB-lite"/>
    </source>
</evidence>
<reference evidence="2 3" key="1">
    <citation type="submission" date="2024-01" db="EMBL/GenBank/DDBJ databases">
        <title>Genome assemblies of Stephania.</title>
        <authorList>
            <person name="Yang L."/>
        </authorList>
    </citation>
    <scope>NUCLEOTIDE SEQUENCE [LARGE SCALE GENOMIC DNA]</scope>
    <source>
        <strain evidence="2">QJT</strain>
        <tissue evidence="2">Leaf</tissue>
    </source>
</reference>
<dbReference type="EMBL" id="JBBNAE010000005">
    <property type="protein sequence ID" value="KAK9123360.1"/>
    <property type="molecule type" value="Genomic_DNA"/>
</dbReference>
<dbReference type="Proteomes" id="UP001417504">
    <property type="component" value="Unassembled WGS sequence"/>
</dbReference>
<name>A0AAP0IY86_9MAGN</name>
<evidence type="ECO:0000313" key="2">
    <source>
        <dbReference type="EMBL" id="KAK9123360.1"/>
    </source>
</evidence>
<comment type="caution">
    <text evidence="2">The sequence shown here is derived from an EMBL/GenBank/DDBJ whole genome shotgun (WGS) entry which is preliminary data.</text>
</comment>
<accession>A0AAP0IY86</accession>
<keyword evidence="3" id="KW-1185">Reference proteome</keyword>
<protein>
    <submittedName>
        <fullName evidence="2">Uncharacterized protein</fullName>
    </submittedName>
</protein>
<dbReference type="AlphaFoldDB" id="A0AAP0IY86"/>
<organism evidence="2 3">
    <name type="scientific">Stephania japonica</name>
    <dbReference type="NCBI Taxonomy" id="461633"/>
    <lineage>
        <taxon>Eukaryota</taxon>
        <taxon>Viridiplantae</taxon>
        <taxon>Streptophyta</taxon>
        <taxon>Embryophyta</taxon>
        <taxon>Tracheophyta</taxon>
        <taxon>Spermatophyta</taxon>
        <taxon>Magnoliopsida</taxon>
        <taxon>Ranunculales</taxon>
        <taxon>Menispermaceae</taxon>
        <taxon>Menispermoideae</taxon>
        <taxon>Cissampelideae</taxon>
        <taxon>Stephania</taxon>
    </lineage>
</organism>
<gene>
    <name evidence="2" type="ORF">Sjap_012962</name>
</gene>